<feature type="compositionally biased region" description="Pro residues" evidence="1">
    <location>
        <begin position="91"/>
        <end position="102"/>
    </location>
</feature>
<gene>
    <name evidence="3" type="ORF">HNP60_002976</name>
</gene>
<feature type="chain" id="PRO_5047327841" evidence="2">
    <location>
        <begin position="31"/>
        <end position="117"/>
    </location>
</feature>
<evidence type="ECO:0000313" key="3">
    <source>
        <dbReference type="EMBL" id="MBB5987002.1"/>
    </source>
</evidence>
<protein>
    <submittedName>
        <fullName evidence="3">Uncharacterized protein</fullName>
    </submittedName>
</protein>
<feature type="signal peptide" evidence="2">
    <location>
        <begin position="1"/>
        <end position="30"/>
    </location>
</feature>
<dbReference type="Proteomes" id="UP001138540">
    <property type="component" value="Unassembled WGS sequence"/>
</dbReference>
<evidence type="ECO:0000256" key="2">
    <source>
        <dbReference type="SAM" id="SignalP"/>
    </source>
</evidence>
<keyword evidence="2" id="KW-0732">Signal</keyword>
<evidence type="ECO:0000313" key="4">
    <source>
        <dbReference type="Proteomes" id="UP001138540"/>
    </source>
</evidence>
<sequence>MSPRRALTPYRLVLALLLAMIGLQAMPSGAATFQPRQGSAFSSATLDVALVTVTRRIAETTAPALPHPQPLLPSFVQVTAATSPPSVGAPAPRPASTGPPRPAIHVVLHAPRAPPLL</sequence>
<accession>A0ABR6NI95</accession>
<dbReference type="RefSeq" id="WP_184053271.1">
    <property type="nucleotide sequence ID" value="NZ_JACHKA010000001.1"/>
</dbReference>
<comment type="caution">
    <text evidence="3">The sequence shown here is derived from an EMBL/GenBank/DDBJ whole genome shotgun (WGS) entry which is preliminary data.</text>
</comment>
<proteinExistence type="predicted"/>
<feature type="region of interest" description="Disordered" evidence="1">
    <location>
        <begin position="82"/>
        <end position="104"/>
    </location>
</feature>
<reference evidence="3 4" key="1">
    <citation type="submission" date="2020-08" db="EMBL/GenBank/DDBJ databases">
        <title>Exploring microbial biodiversity for novel pathways involved in the catabolism of aromatic compounds derived from lignin.</title>
        <authorList>
            <person name="Elkins J."/>
        </authorList>
    </citation>
    <scope>NUCLEOTIDE SEQUENCE [LARGE SCALE GENOMIC DNA]</scope>
    <source>
        <strain evidence="3 4">B1D3A</strain>
    </source>
</reference>
<organism evidence="3 4">
    <name type="scientific">Sphingobium lignivorans</name>
    <dbReference type="NCBI Taxonomy" id="2735886"/>
    <lineage>
        <taxon>Bacteria</taxon>
        <taxon>Pseudomonadati</taxon>
        <taxon>Pseudomonadota</taxon>
        <taxon>Alphaproteobacteria</taxon>
        <taxon>Sphingomonadales</taxon>
        <taxon>Sphingomonadaceae</taxon>
        <taxon>Sphingobium</taxon>
    </lineage>
</organism>
<keyword evidence="4" id="KW-1185">Reference proteome</keyword>
<evidence type="ECO:0000256" key="1">
    <source>
        <dbReference type="SAM" id="MobiDB-lite"/>
    </source>
</evidence>
<dbReference type="EMBL" id="JACHKA010000001">
    <property type="protein sequence ID" value="MBB5987002.1"/>
    <property type="molecule type" value="Genomic_DNA"/>
</dbReference>
<name>A0ABR6NI95_9SPHN</name>